<sequence length="86" mass="9951">MEQLRIQTGWITNLPTTPLQFSLGFRIDERFWREPIEFAWNGVLVNVQPNHIHCIRPLLSASMDQASKKLSSVSNQQTEDDLDLDI</sequence>
<dbReference type="Proteomes" id="UP000499080">
    <property type="component" value="Unassembled WGS sequence"/>
</dbReference>
<organism evidence="1 2">
    <name type="scientific">Araneus ventricosus</name>
    <name type="common">Orbweaver spider</name>
    <name type="synonym">Epeira ventricosa</name>
    <dbReference type="NCBI Taxonomy" id="182803"/>
    <lineage>
        <taxon>Eukaryota</taxon>
        <taxon>Metazoa</taxon>
        <taxon>Ecdysozoa</taxon>
        <taxon>Arthropoda</taxon>
        <taxon>Chelicerata</taxon>
        <taxon>Arachnida</taxon>
        <taxon>Araneae</taxon>
        <taxon>Araneomorphae</taxon>
        <taxon>Entelegynae</taxon>
        <taxon>Araneoidea</taxon>
        <taxon>Araneidae</taxon>
        <taxon>Araneus</taxon>
    </lineage>
</organism>
<keyword evidence="2" id="KW-1185">Reference proteome</keyword>
<dbReference type="AlphaFoldDB" id="A0A4Y2G7P9"/>
<evidence type="ECO:0000313" key="1">
    <source>
        <dbReference type="EMBL" id="GBM48725.1"/>
    </source>
</evidence>
<dbReference type="EMBL" id="BGPR01001225">
    <property type="protein sequence ID" value="GBM48725.1"/>
    <property type="molecule type" value="Genomic_DNA"/>
</dbReference>
<reference evidence="1 2" key="1">
    <citation type="journal article" date="2019" name="Sci. Rep.">
        <title>Orb-weaving spider Araneus ventricosus genome elucidates the spidroin gene catalogue.</title>
        <authorList>
            <person name="Kono N."/>
            <person name="Nakamura H."/>
            <person name="Ohtoshi R."/>
            <person name="Moran D.A.P."/>
            <person name="Shinohara A."/>
            <person name="Yoshida Y."/>
            <person name="Fujiwara M."/>
            <person name="Mori M."/>
            <person name="Tomita M."/>
            <person name="Arakawa K."/>
        </authorList>
    </citation>
    <scope>NUCLEOTIDE SEQUENCE [LARGE SCALE GENOMIC DNA]</scope>
</reference>
<comment type="caution">
    <text evidence="1">The sequence shown here is derived from an EMBL/GenBank/DDBJ whole genome shotgun (WGS) entry which is preliminary data.</text>
</comment>
<proteinExistence type="predicted"/>
<name>A0A4Y2G7P9_ARAVE</name>
<evidence type="ECO:0000313" key="2">
    <source>
        <dbReference type="Proteomes" id="UP000499080"/>
    </source>
</evidence>
<accession>A0A4Y2G7P9</accession>
<gene>
    <name evidence="1" type="ORF">AVEN_152424_1</name>
</gene>
<protein>
    <submittedName>
        <fullName evidence="1">Uncharacterized protein</fullName>
    </submittedName>
</protein>